<accession>A0A450SML1</accession>
<sequence>MTFASGSIPFTLESLLLLLLPLAAASGWYTAWRSFRKTGTSLPAKPIRADYFQGIHYLLYEQPDKAIEAFIKVLEVADETAETHLALGNLYRRRGEMERAIRIHQNLADQSALDSEQRHEALLELGQDYLTAGLLDRAEDLFQELVESGYHTVQALRQLIEIYEQEKDWDKAIESARRLEEVTGNQLAGVIAHYYCEKAEQALQTQQDPQRNTGVFDIVGQALNAHGGCARASLIEGDAFVAMGNLERAFQAYRRVETQDPDYLSEAIERIYRCYRLLEKTDHRSSKNVHPIVEFFSALLRRYRGISATLALSEIKRREGSEREALAFLTEKLRERPSLRGYQRLLEMELHRAAPDSVSNHFPILKELVSSLLRDRPIYQCRQCGFPAKRLHWQCPGCKNWSTVKPIQGVEGE</sequence>
<evidence type="ECO:0000256" key="5">
    <source>
        <dbReference type="PROSITE-ProRule" id="PRU00339"/>
    </source>
</evidence>
<evidence type="ECO:0000256" key="3">
    <source>
        <dbReference type="ARBA" id="ARBA00022803"/>
    </source>
</evidence>
<feature type="domain" description="LapB rubredoxin metal binding" evidence="6">
    <location>
        <begin position="379"/>
        <end position="406"/>
    </location>
</feature>
<feature type="binding site" evidence="4">
    <location>
        <position position="398"/>
    </location>
    <ligand>
        <name>Fe cation</name>
        <dbReference type="ChEBI" id="CHEBI:24875"/>
    </ligand>
</feature>
<reference evidence="7" key="1">
    <citation type="submission" date="2019-02" db="EMBL/GenBank/DDBJ databases">
        <authorList>
            <person name="Gruber-Vodicka R. H."/>
            <person name="Seah K. B. B."/>
        </authorList>
    </citation>
    <scope>NUCLEOTIDE SEQUENCE</scope>
    <source>
        <strain evidence="7">BECK_DK47</strain>
    </source>
</reference>
<dbReference type="PANTHER" id="PTHR45586">
    <property type="entry name" value="TPR REPEAT-CONTAINING PROTEIN PA4667"/>
    <property type="match status" value="1"/>
</dbReference>
<dbReference type="InterPro" id="IPR030865">
    <property type="entry name" value="LapB"/>
</dbReference>
<feature type="topological domain" description="Cytoplasmic" evidence="4">
    <location>
        <begin position="32"/>
        <end position="413"/>
    </location>
</feature>
<comment type="function">
    <text evidence="4">Modulates cellular lipopolysaccharide (LPS) levels by regulating LpxC, which is involved in lipid A biosynthesis. May act by modulating the proteolytic activity of FtsH towards LpxC. May also coordinate assembly of proteins involved in LPS synthesis at the plasma membrane.</text>
</comment>
<keyword evidence="4" id="KW-0812">Transmembrane</keyword>
<feature type="binding site" evidence="4">
    <location>
        <position position="395"/>
    </location>
    <ligand>
        <name>Fe cation</name>
        <dbReference type="ChEBI" id="CHEBI:24875"/>
    </ligand>
</feature>
<dbReference type="GO" id="GO:0046890">
    <property type="term" value="P:regulation of lipid biosynthetic process"/>
    <property type="evidence" value="ECO:0007669"/>
    <property type="project" value="UniProtKB-UniRule"/>
</dbReference>
<dbReference type="PROSITE" id="PS50005">
    <property type="entry name" value="TPR"/>
    <property type="match status" value="1"/>
</dbReference>
<evidence type="ECO:0000256" key="4">
    <source>
        <dbReference type="HAMAP-Rule" id="MF_00994"/>
    </source>
</evidence>
<keyword evidence="3 4" id="KW-0802">TPR repeat</keyword>
<evidence type="ECO:0000256" key="2">
    <source>
        <dbReference type="ARBA" id="ARBA00022737"/>
    </source>
</evidence>
<evidence type="ECO:0000256" key="1">
    <source>
        <dbReference type="ARBA" id="ARBA00022723"/>
    </source>
</evidence>
<proteinExistence type="inferred from homology"/>
<dbReference type="HAMAP" id="MF_00994">
    <property type="entry name" value="LPS_assembly_LapB"/>
    <property type="match status" value="1"/>
</dbReference>
<feature type="binding site" evidence="4">
    <location>
        <position position="381"/>
    </location>
    <ligand>
        <name>Fe cation</name>
        <dbReference type="ChEBI" id="CHEBI:24875"/>
    </ligand>
</feature>
<comment type="similarity">
    <text evidence="4">Belongs to the LapB family.</text>
</comment>
<evidence type="ECO:0000259" key="6">
    <source>
        <dbReference type="Pfam" id="PF18073"/>
    </source>
</evidence>
<keyword evidence="4" id="KW-0408">Iron</keyword>
<keyword evidence="4" id="KW-0997">Cell inner membrane</keyword>
<dbReference type="AlphaFoldDB" id="A0A450SML1"/>
<dbReference type="EMBL" id="CAADEX010000049">
    <property type="protein sequence ID" value="VFJ54933.1"/>
    <property type="molecule type" value="Genomic_DNA"/>
</dbReference>
<dbReference type="Pfam" id="PF13432">
    <property type="entry name" value="TPR_16"/>
    <property type="match status" value="2"/>
</dbReference>
<dbReference type="GO" id="GO:0008653">
    <property type="term" value="P:lipopolysaccharide metabolic process"/>
    <property type="evidence" value="ECO:0007669"/>
    <property type="project" value="InterPro"/>
</dbReference>
<dbReference type="InterPro" id="IPR041166">
    <property type="entry name" value="Rubredoxin_2"/>
</dbReference>
<keyword evidence="1 4" id="KW-0479">Metal-binding</keyword>
<dbReference type="NCBIfam" id="NF008757">
    <property type="entry name" value="PRK11788.1-5"/>
    <property type="match status" value="1"/>
</dbReference>
<evidence type="ECO:0000313" key="7">
    <source>
        <dbReference type="EMBL" id="VFJ54933.1"/>
    </source>
</evidence>
<organism evidence="7">
    <name type="scientific">Candidatus Kentrum sp. DK</name>
    <dbReference type="NCBI Taxonomy" id="2126562"/>
    <lineage>
        <taxon>Bacteria</taxon>
        <taxon>Pseudomonadati</taxon>
        <taxon>Pseudomonadota</taxon>
        <taxon>Gammaproteobacteria</taxon>
        <taxon>Candidatus Kentrum</taxon>
    </lineage>
</organism>
<dbReference type="PANTHER" id="PTHR45586:SF1">
    <property type="entry name" value="LIPOPOLYSACCHARIDE ASSEMBLY PROTEIN B"/>
    <property type="match status" value="1"/>
</dbReference>
<protein>
    <recommendedName>
        <fullName evidence="4">Lipopolysaccharide assembly protein B</fullName>
    </recommendedName>
</protein>
<dbReference type="InterPro" id="IPR019734">
    <property type="entry name" value="TPR_rpt"/>
</dbReference>
<keyword evidence="4" id="KW-1133">Transmembrane helix</keyword>
<name>A0A450SML1_9GAMM</name>
<dbReference type="Pfam" id="PF18073">
    <property type="entry name" value="Zn_ribbon_LapB"/>
    <property type="match status" value="1"/>
</dbReference>
<feature type="binding site" evidence="4">
    <location>
        <position position="384"/>
    </location>
    <ligand>
        <name>Fe cation</name>
        <dbReference type="ChEBI" id="CHEBI:24875"/>
    </ligand>
</feature>
<keyword evidence="2 4" id="KW-0677">Repeat</keyword>
<dbReference type="Gene3D" id="1.25.40.10">
    <property type="entry name" value="Tetratricopeptide repeat domain"/>
    <property type="match status" value="2"/>
</dbReference>
<dbReference type="InterPro" id="IPR011990">
    <property type="entry name" value="TPR-like_helical_dom_sf"/>
</dbReference>
<dbReference type="Pfam" id="PF13176">
    <property type="entry name" value="TPR_7"/>
    <property type="match status" value="1"/>
</dbReference>
<dbReference type="InterPro" id="IPR051012">
    <property type="entry name" value="CellSynth/LPSAsmb/PSIAsmb"/>
</dbReference>
<comment type="subcellular location">
    <subcellularLocation>
        <location evidence="4">Cell inner membrane</location>
        <topology evidence="4">Single-pass membrane protein</topology>
        <orientation evidence="4">Cytoplasmic side</orientation>
    </subcellularLocation>
</comment>
<keyword evidence="4" id="KW-1003">Cell membrane</keyword>
<dbReference type="SUPFAM" id="SSF48452">
    <property type="entry name" value="TPR-like"/>
    <property type="match status" value="1"/>
</dbReference>
<dbReference type="GO" id="GO:0009898">
    <property type="term" value="C:cytoplasmic side of plasma membrane"/>
    <property type="evidence" value="ECO:0007669"/>
    <property type="project" value="UniProtKB-UniRule"/>
</dbReference>
<feature type="repeat" description="TPR" evidence="5">
    <location>
        <begin position="230"/>
        <end position="263"/>
    </location>
</feature>
<gene>
    <name evidence="4" type="primary">lapB</name>
    <name evidence="7" type="ORF">BECKDK2373B_GA0170837_104924</name>
</gene>
<dbReference type="SMART" id="SM00028">
    <property type="entry name" value="TPR"/>
    <property type="match status" value="5"/>
</dbReference>
<dbReference type="GO" id="GO:0005506">
    <property type="term" value="F:iron ion binding"/>
    <property type="evidence" value="ECO:0007669"/>
    <property type="project" value="UniProtKB-UniRule"/>
</dbReference>
<keyword evidence="4" id="KW-0472">Membrane</keyword>